<evidence type="ECO:0000313" key="3">
    <source>
        <dbReference type="Proteomes" id="UP000244722"/>
    </source>
</evidence>
<reference evidence="2 3" key="1">
    <citation type="submission" date="2017-04" db="EMBL/GenBank/DDBJ databases">
        <title>Draft genome sequence of Tuber borchii Vittad., a whitish edible truffle.</title>
        <authorList>
            <consortium name="DOE Joint Genome Institute"/>
            <person name="Murat C."/>
            <person name="Kuo A."/>
            <person name="Barry K.W."/>
            <person name="Clum A."/>
            <person name="Dockter R.B."/>
            <person name="Fauchery L."/>
            <person name="Iotti M."/>
            <person name="Kohler A."/>
            <person name="Labutti K."/>
            <person name="Lindquist E.A."/>
            <person name="Lipzen A."/>
            <person name="Ohm R.A."/>
            <person name="Wang M."/>
            <person name="Grigoriev I.V."/>
            <person name="Zambonelli A."/>
            <person name="Martin F.M."/>
        </authorList>
    </citation>
    <scope>NUCLEOTIDE SEQUENCE [LARGE SCALE GENOMIC DNA]</scope>
    <source>
        <strain evidence="2 3">Tbo3840</strain>
    </source>
</reference>
<feature type="compositionally biased region" description="Basic and acidic residues" evidence="1">
    <location>
        <begin position="77"/>
        <end position="87"/>
    </location>
</feature>
<name>A0A2T7A6H4_TUBBO</name>
<feature type="region of interest" description="Disordered" evidence="1">
    <location>
        <begin position="59"/>
        <end position="87"/>
    </location>
</feature>
<accession>A0A2T7A6H4</accession>
<gene>
    <name evidence="2" type="ORF">B9Z19DRAFT_1073083</name>
</gene>
<dbReference type="AlphaFoldDB" id="A0A2T7A6H4"/>
<proteinExistence type="predicted"/>
<evidence type="ECO:0000256" key="1">
    <source>
        <dbReference type="SAM" id="MobiDB-lite"/>
    </source>
</evidence>
<keyword evidence="3" id="KW-1185">Reference proteome</keyword>
<evidence type="ECO:0000313" key="2">
    <source>
        <dbReference type="EMBL" id="PUU83336.1"/>
    </source>
</evidence>
<organism evidence="2 3">
    <name type="scientific">Tuber borchii</name>
    <name type="common">White truffle</name>
    <dbReference type="NCBI Taxonomy" id="42251"/>
    <lineage>
        <taxon>Eukaryota</taxon>
        <taxon>Fungi</taxon>
        <taxon>Dikarya</taxon>
        <taxon>Ascomycota</taxon>
        <taxon>Pezizomycotina</taxon>
        <taxon>Pezizomycetes</taxon>
        <taxon>Pezizales</taxon>
        <taxon>Tuberaceae</taxon>
        <taxon>Tuber</taxon>
    </lineage>
</organism>
<comment type="caution">
    <text evidence="2">The sequence shown here is derived from an EMBL/GenBank/DDBJ whole genome shotgun (WGS) entry which is preliminary data.</text>
</comment>
<sequence>MILDLKSRRGDASLILARSENDQIVGILYHHGRNSGGQSIFGTRSPDPSIIHIHPLKEFQPPSQGEEGNIELSRTWTAERHIKGSKS</sequence>
<protein>
    <submittedName>
        <fullName evidence="2">Uncharacterized protein</fullName>
    </submittedName>
</protein>
<dbReference type="Proteomes" id="UP000244722">
    <property type="component" value="Unassembled WGS sequence"/>
</dbReference>
<dbReference type="EMBL" id="NESQ01000015">
    <property type="protein sequence ID" value="PUU83336.1"/>
    <property type="molecule type" value="Genomic_DNA"/>
</dbReference>